<dbReference type="AlphaFoldDB" id="A0A5N6DNG6"/>
<sequence length="166" mass="19418">MDRGGYIVFLILLSTMEWVSDRAHRSPARFHLDAAKVIQLEADRSRMERPSFHTSTSHHTRHLRHSFHGAMARNGEFCDYSALCDFLFFFPFLAFWRVSHLILDSCVSDYISLPCPHPFSDHLDLFHLWPSLCSQFIVAGSSMVILMTWRKGVWHLMEESSRFNQQ</sequence>
<keyword evidence="2" id="KW-1185">Reference proteome</keyword>
<evidence type="ECO:0000313" key="2">
    <source>
        <dbReference type="Proteomes" id="UP000326532"/>
    </source>
</evidence>
<reference evidence="1 2" key="1">
    <citation type="submission" date="2019-04" db="EMBL/GenBank/DDBJ databases">
        <title>Fungal friends and foes A comparative genomics study of 23 Aspergillus species from section Flavi.</title>
        <authorList>
            <consortium name="DOE Joint Genome Institute"/>
            <person name="Kjaerbolling I."/>
            <person name="Vesth T.C."/>
            <person name="Frisvad J.C."/>
            <person name="Nybo J.L."/>
            <person name="Theobald S."/>
            <person name="Kildgaard S."/>
            <person name="Petersen T.I."/>
            <person name="Kuo A."/>
            <person name="Sato A."/>
            <person name="Lyhne E.K."/>
            <person name="Kogle M.E."/>
            <person name="Wiebenga A."/>
            <person name="Kun R.S."/>
            <person name="Lubbers R.J."/>
            <person name="Makela M.R."/>
            <person name="Barry K."/>
            <person name="Chovatia M."/>
            <person name="Clum A."/>
            <person name="Daum C."/>
            <person name="Haridas S."/>
            <person name="He G."/>
            <person name="LaButti K."/>
            <person name="Lipzen A."/>
            <person name="Mondo S."/>
            <person name="Pangilinan J."/>
            <person name="Riley R."/>
            <person name="Salamov A."/>
            <person name="Simmons B.A."/>
            <person name="Magnuson J.K."/>
            <person name="Henrissat B."/>
            <person name="Mortensen U.H."/>
            <person name="Larsen T.O."/>
            <person name="De vries R.P."/>
            <person name="Grigoriev I.V."/>
            <person name="Machida M."/>
            <person name="Baker S.E."/>
            <person name="Andersen M.R."/>
        </authorList>
    </citation>
    <scope>NUCLEOTIDE SEQUENCE [LARGE SCALE GENOMIC DNA]</scope>
    <source>
        <strain evidence="1 2">CBS 117618</strain>
    </source>
</reference>
<dbReference type="Proteomes" id="UP000326532">
    <property type="component" value="Unassembled WGS sequence"/>
</dbReference>
<organism evidence="1 2">
    <name type="scientific">Aspergillus parasiticus</name>
    <dbReference type="NCBI Taxonomy" id="5067"/>
    <lineage>
        <taxon>Eukaryota</taxon>
        <taxon>Fungi</taxon>
        <taxon>Dikarya</taxon>
        <taxon>Ascomycota</taxon>
        <taxon>Pezizomycotina</taxon>
        <taxon>Eurotiomycetes</taxon>
        <taxon>Eurotiomycetidae</taxon>
        <taxon>Eurotiales</taxon>
        <taxon>Aspergillaceae</taxon>
        <taxon>Aspergillus</taxon>
        <taxon>Aspergillus subgen. Circumdati</taxon>
    </lineage>
</organism>
<name>A0A5N6DNG6_ASPPA</name>
<dbReference type="EMBL" id="ML734961">
    <property type="protein sequence ID" value="KAB8206679.1"/>
    <property type="molecule type" value="Genomic_DNA"/>
</dbReference>
<gene>
    <name evidence="1" type="ORF">BDV34DRAFT_76706</name>
</gene>
<accession>A0A5N6DNG6</accession>
<dbReference type="VEuPathDB" id="FungiDB:BDV34DRAFT_76706"/>
<proteinExistence type="predicted"/>
<protein>
    <submittedName>
        <fullName evidence="1">Uncharacterized protein</fullName>
    </submittedName>
</protein>
<evidence type="ECO:0000313" key="1">
    <source>
        <dbReference type="EMBL" id="KAB8206679.1"/>
    </source>
</evidence>